<proteinExistence type="predicted"/>
<sequence length="50" mass="5392">MAKTLVIPLNEAVSSNQNYFLHANQLYTCIFAATLGQEASQMTGMGINEG</sequence>
<protein>
    <submittedName>
        <fullName evidence="1">Uncharacterized protein</fullName>
    </submittedName>
</protein>
<accession>A0A2P2LTS8</accession>
<reference evidence="1" key="1">
    <citation type="submission" date="2018-02" db="EMBL/GenBank/DDBJ databases">
        <title>Rhizophora mucronata_Transcriptome.</title>
        <authorList>
            <person name="Meera S.P."/>
            <person name="Sreeshan A."/>
            <person name="Augustine A."/>
        </authorList>
    </citation>
    <scope>NUCLEOTIDE SEQUENCE</scope>
    <source>
        <tissue evidence="1">Leaf</tissue>
    </source>
</reference>
<dbReference type="EMBL" id="GGEC01040891">
    <property type="protein sequence ID" value="MBX21375.1"/>
    <property type="molecule type" value="Transcribed_RNA"/>
</dbReference>
<evidence type="ECO:0000313" key="1">
    <source>
        <dbReference type="EMBL" id="MBX21375.1"/>
    </source>
</evidence>
<dbReference type="AlphaFoldDB" id="A0A2P2LTS8"/>
<name>A0A2P2LTS8_RHIMU</name>
<organism evidence="1">
    <name type="scientific">Rhizophora mucronata</name>
    <name type="common">Asiatic mangrove</name>
    <dbReference type="NCBI Taxonomy" id="61149"/>
    <lineage>
        <taxon>Eukaryota</taxon>
        <taxon>Viridiplantae</taxon>
        <taxon>Streptophyta</taxon>
        <taxon>Embryophyta</taxon>
        <taxon>Tracheophyta</taxon>
        <taxon>Spermatophyta</taxon>
        <taxon>Magnoliopsida</taxon>
        <taxon>eudicotyledons</taxon>
        <taxon>Gunneridae</taxon>
        <taxon>Pentapetalae</taxon>
        <taxon>rosids</taxon>
        <taxon>fabids</taxon>
        <taxon>Malpighiales</taxon>
        <taxon>Rhizophoraceae</taxon>
        <taxon>Rhizophora</taxon>
    </lineage>
</organism>